<dbReference type="InterPro" id="IPR025359">
    <property type="entry name" value="SduA_C"/>
</dbReference>
<dbReference type="RefSeq" id="WP_167367695.1">
    <property type="nucleotide sequence ID" value="NZ_FOTK01000006.1"/>
</dbReference>
<evidence type="ECO:0000259" key="1">
    <source>
        <dbReference type="Pfam" id="PF14082"/>
    </source>
</evidence>
<dbReference type="STRING" id="582667.SAMN05192568_1006222"/>
<sequence>MAKPSFDVHVFNLTDAEAELAEFKILLDTNADLAERDQVLANFKTWPNLCAMMGKYNARLGVGDLIRREFRILPHFRTDLTVRRAGTDNICLIEFEGASDRHMFEASERGIDTWARAFEKGFSQVVDWTWALDHYRKTADYVDAFGGERPNIVGVLVIGRSTSLSTSVRKDRWEWRRNKVKADSFMLVLVTFDELYSDFEMWLGLKRMDHAAP</sequence>
<evidence type="ECO:0000313" key="2">
    <source>
        <dbReference type="EMBL" id="SFL55508.1"/>
    </source>
</evidence>
<dbReference type="Proteomes" id="UP000199048">
    <property type="component" value="Unassembled WGS sequence"/>
</dbReference>
<reference evidence="3" key="1">
    <citation type="submission" date="2016-10" db="EMBL/GenBank/DDBJ databases">
        <authorList>
            <person name="Varghese N."/>
            <person name="Submissions S."/>
        </authorList>
    </citation>
    <scope>NUCLEOTIDE SEQUENCE [LARGE SCALE GENOMIC DNA]</scope>
    <source>
        <strain evidence="3">BL36</strain>
    </source>
</reference>
<dbReference type="AlphaFoldDB" id="A0A1I4IMB5"/>
<feature type="domain" description="Shedu protein SduA C-terminal" evidence="1">
    <location>
        <begin position="66"/>
        <end position="196"/>
    </location>
</feature>
<dbReference type="Pfam" id="PF14082">
    <property type="entry name" value="SduA_C"/>
    <property type="match status" value="1"/>
</dbReference>
<organism evidence="2 3">
    <name type="scientific">Methylobacterium pseudosasicola</name>
    <dbReference type="NCBI Taxonomy" id="582667"/>
    <lineage>
        <taxon>Bacteria</taxon>
        <taxon>Pseudomonadati</taxon>
        <taxon>Pseudomonadota</taxon>
        <taxon>Alphaproteobacteria</taxon>
        <taxon>Hyphomicrobiales</taxon>
        <taxon>Methylobacteriaceae</taxon>
        <taxon>Methylobacterium</taxon>
    </lineage>
</organism>
<evidence type="ECO:0000313" key="3">
    <source>
        <dbReference type="Proteomes" id="UP000199048"/>
    </source>
</evidence>
<protein>
    <recommendedName>
        <fullName evidence="1">Shedu protein SduA C-terminal domain-containing protein</fullName>
    </recommendedName>
</protein>
<name>A0A1I4IMB5_9HYPH</name>
<gene>
    <name evidence="2" type="ORF">SAMN05192568_1006222</name>
</gene>
<accession>A0A1I4IMB5</accession>
<dbReference type="EMBL" id="FOTK01000006">
    <property type="protein sequence ID" value="SFL55508.1"/>
    <property type="molecule type" value="Genomic_DNA"/>
</dbReference>
<proteinExistence type="predicted"/>
<keyword evidence="3" id="KW-1185">Reference proteome</keyword>